<dbReference type="GO" id="GO:0005524">
    <property type="term" value="F:ATP binding"/>
    <property type="evidence" value="ECO:0007669"/>
    <property type="project" value="UniProtKB-KW"/>
</dbReference>
<dbReference type="Pfam" id="PF00005">
    <property type="entry name" value="ABC_tran"/>
    <property type="match status" value="1"/>
</dbReference>
<sequence length="257" mass="27286">MTMAHPQQHEDAVALSLRDLRAGYNGRTVLRGVDLDVPHGTFGAVVGPNGSGKSTLVKAALGLLAATRGSARFFGSPLARVRSRVAYVPQQDAVAEDFPITAVQVVEMGRYPHRGWFRRLTAGDDVAVAEAMEATGVQGLANTPLDELSGGQRQRVFLARALAQRADLLILDEPFTAVDARTEADLLSLLERLCATGVTVLAVHHDLRTVRDRFVYAVLLAGTVVAEGPVGDALSADNLERAYGIAPLAQPATTVEA</sequence>
<dbReference type="Gene3D" id="3.40.50.300">
    <property type="entry name" value="P-loop containing nucleotide triphosphate hydrolases"/>
    <property type="match status" value="1"/>
</dbReference>
<dbReference type="SMART" id="SM00382">
    <property type="entry name" value="AAA"/>
    <property type="match status" value="1"/>
</dbReference>
<dbReference type="GO" id="GO:0016887">
    <property type="term" value="F:ATP hydrolysis activity"/>
    <property type="evidence" value="ECO:0007669"/>
    <property type="project" value="InterPro"/>
</dbReference>
<dbReference type="InterPro" id="IPR017871">
    <property type="entry name" value="ABC_transporter-like_CS"/>
</dbReference>
<evidence type="ECO:0000256" key="1">
    <source>
        <dbReference type="ARBA" id="ARBA00005417"/>
    </source>
</evidence>
<evidence type="ECO:0000256" key="4">
    <source>
        <dbReference type="ARBA" id="ARBA00022840"/>
    </source>
</evidence>
<organism evidence="6 7">
    <name type="scientific">Haloechinothrix alba</name>
    <dbReference type="NCBI Taxonomy" id="664784"/>
    <lineage>
        <taxon>Bacteria</taxon>
        <taxon>Bacillati</taxon>
        <taxon>Actinomycetota</taxon>
        <taxon>Actinomycetes</taxon>
        <taxon>Pseudonocardiales</taxon>
        <taxon>Pseudonocardiaceae</taxon>
        <taxon>Haloechinothrix</taxon>
    </lineage>
</organism>
<evidence type="ECO:0000256" key="3">
    <source>
        <dbReference type="ARBA" id="ARBA00022741"/>
    </source>
</evidence>
<evidence type="ECO:0000313" key="7">
    <source>
        <dbReference type="Proteomes" id="UP000198348"/>
    </source>
</evidence>
<dbReference type="InterPro" id="IPR050153">
    <property type="entry name" value="Metal_Ion_Import_ABC"/>
</dbReference>
<dbReference type="EMBL" id="FZNW01000005">
    <property type="protein sequence ID" value="SNR40578.1"/>
    <property type="molecule type" value="Genomic_DNA"/>
</dbReference>
<protein>
    <submittedName>
        <fullName evidence="6">Manganese/zinc/iron transport system ATP- binding protein</fullName>
    </submittedName>
</protein>
<dbReference type="SUPFAM" id="SSF52540">
    <property type="entry name" value="P-loop containing nucleoside triphosphate hydrolases"/>
    <property type="match status" value="1"/>
</dbReference>
<dbReference type="CDD" id="cd03235">
    <property type="entry name" value="ABC_Metallic_Cations"/>
    <property type="match status" value="1"/>
</dbReference>
<keyword evidence="3" id="KW-0547">Nucleotide-binding</keyword>
<name>A0A238W249_9PSEU</name>
<keyword evidence="2" id="KW-0813">Transport</keyword>
<dbReference type="PANTHER" id="PTHR42734:SF5">
    <property type="entry name" value="IRON TRANSPORT SYSTEM ATP-BINDING PROTEIN HI_0361-RELATED"/>
    <property type="match status" value="1"/>
</dbReference>
<accession>A0A238W249</accession>
<dbReference type="PROSITE" id="PS00211">
    <property type="entry name" value="ABC_TRANSPORTER_1"/>
    <property type="match status" value="1"/>
</dbReference>
<dbReference type="FunFam" id="3.40.50.300:FF:000134">
    <property type="entry name" value="Iron-enterobactin ABC transporter ATP-binding protein"/>
    <property type="match status" value="1"/>
</dbReference>
<evidence type="ECO:0000259" key="5">
    <source>
        <dbReference type="PROSITE" id="PS50893"/>
    </source>
</evidence>
<keyword evidence="4" id="KW-0067">ATP-binding</keyword>
<dbReference type="Proteomes" id="UP000198348">
    <property type="component" value="Unassembled WGS sequence"/>
</dbReference>
<dbReference type="InterPro" id="IPR027417">
    <property type="entry name" value="P-loop_NTPase"/>
</dbReference>
<proteinExistence type="inferred from homology"/>
<gene>
    <name evidence="6" type="ORF">SAMN06265360_10541</name>
</gene>
<dbReference type="PROSITE" id="PS50893">
    <property type="entry name" value="ABC_TRANSPORTER_2"/>
    <property type="match status" value="1"/>
</dbReference>
<reference evidence="6 7" key="1">
    <citation type="submission" date="2017-06" db="EMBL/GenBank/DDBJ databases">
        <authorList>
            <person name="Kim H.J."/>
            <person name="Triplett B.A."/>
        </authorList>
    </citation>
    <scope>NUCLEOTIDE SEQUENCE [LARGE SCALE GENOMIC DNA]</scope>
    <source>
        <strain evidence="6 7">DSM 45207</strain>
    </source>
</reference>
<dbReference type="InterPro" id="IPR003439">
    <property type="entry name" value="ABC_transporter-like_ATP-bd"/>
</dbReference>
<evidence type="ECO:0000313" key="6">
    <source>
        <dbReference type="EMBL" id="SNR40578.1"/>
    </source>
</evidence>
<dbReference type="PANTHER" id="PTHR42734">
    <property type="entry name" value="METAL TRANSPORT SYSTEM ATP-BINDING PROTEIN TM_0124-RELATED"/>
    <property type="match status" value="1"/>
</dbReference>
<feature type="domain" description="ABC transporter" evidence="5">
    <location>
        <begin position="15"/>
        <end position="246"/>
    </location>
</feature>
<keyword evidence="7" id="KW-1185">Reference proteome</keyword>
<dbReference type="InterPro" id="IPR003593">
    <property type="entry name" value="AAA+_ATPase"/>
</dbReference>
<comment type="similarity">
    <text evidence="1">Belongs to the ABC transporter superfamily.</text>
</comment>
<dbReference type="AlphaFoldDB" id="A0A238W249"/>
<evidence type="ECO:0000256" key="2">
    <source>
        <dbReference type="ARBA" id="ARBA00022448"/>
    </source>
</evidence>